<dbReference type="PANTHER" id="PTHR47326">
    <property type="entry name" value="TRANSPOSABLE ELEMENT TC3 TRANSPOSASE-LIKE PROTEIN"/>
    <property type="match status" value="1"/>
</dbReference>
<sequence length="113" mass="12776">MDIVDNLIVRPNFCGKFNITTEVYADILGDTLLNLLDNVQLNIPQNQVILQQDGHPAHASLLVRRILNQRYLPIFTSGSSPRSPDLTSMDFFAWGFIGDQMYQLLSRTRVPNG</sequence>
<name>E9IHG0_SOLIN</name>
<accession>E9IHG0</accession>
<evidence type="ECO:0008006" key="2">
    <source>
        <dbReference type="Google" id="ProtNLM"/>
    </source>
</evidence>
<gene>
    <name evidence="1" type="ORF">SINV_05146</name>
</gene>
<dbReference type="HOGENOM" id="CLU_2136574_0_0_1"/>
<protein>
    <recommendedName>
        <fullName evidence="2">Tc1-like transposase DDE domain-containing protein</fullName>
    </recommendedName>
</protein>
<dbReference type="AlphaFoldDB" id="E9IHG0"/>
<dbReference type="OMA" id="HIRANMI"/>
<proteinExistence type="predicted"/>
<dbReference type="EMBL" id="GL763249">
    <property type="protein sequence ID" value="EFZ19990.1"/>
    <property type="molecule type" value="Genomic_DNA"/>
</dbReference>
<feature type="non-terminal residue" evidence="1">
    <location>
        <position position="113"/>
    </location>
</feature>
<dbReference type="Gene3D" id="3.30.420.10">
    <property type="entry name" value="Ribonuclease H-like superfamily/Ribonuclease H"/>
    <property type="match status" value="1"/>
</dbReference>
<organism>
    <name type="scientific">Solenopsis invicta</name>
    <name type="common">Red imported fire ant</name>
    <name type="synonym">Solenopsis wagneri</name>
    <dbReference type="NCBI Taxonomy" id="13686"/>
    <lineage>
        <taxon>Eukaryota</taxon>
        <taxon>Metazoa</taxon>
        <taxon>Ecdysozoa</taxon>
        <taxon>Arthropoda</taxon>
        <taxon>Hexapoda</taxon>
        <taxon>Insecta</taxon>
        <taxon>Pterygota</taxon>
        <taxon>Neoptera</taxon>
        <taxon>Endopterygota</taxon>
        <taxon>Hymenoptera</taxon>
        <taxon>Apocrita</taxon>
        <taxon>Aculeata</taxon>
        <taxon>Formicoidea</taxon>
        <taxon>Formicidae</taxon>
        <taxon>Myrmicinae</taxon>
        <taxon>Solenopsis</taxon>
    </lineage>
</organism>
<reference evidence="1" key="1">
    <citation type="journal article" date="2011" name="Proc. Natl. Acad. Sci. U.S.A.">
        <title>The genome of the fire ant Solenopsis invicta.</title>
        <authorList>
            <person name="Wurm Y."/>
            <person name="Wang J."/>
            <person name="Riba-Grognuz O."/>
            <person name="Corona M."/>
            <person name="Nygaard S."/>
            <person name="Hunt B.G."/>
            <person name="Ingram K.K."/>
            <person name="Falquet L."/>
            <person name="Nipitwattanaphon M."/>
            <person name="Gotzek D."/>
            <person name="Dijkstra M.B."/>
            <person name="Oettler J."/>
            <person name="Comtesse F."/>
            <person name="Shih C.J."/>
            <person name="Wu W.J."/>
            <person name="Yang C.C."/>
            <person name="Thomas J."/>
            <person name="Beaudoing E."/>
            <person name="Pradervand S."/>
            <person name="Flegel V."/>
            <person name="Cook E.D."/>
            <person name="Fabbretti R."/>
            <person name="Stockinger H."/>
            <person name="Long L."/>
            <person name="Farmerie W.G."/>
            <person name="Oakey J."/>
            <person name="Boomsma J.J."/>
            <person name="Pamilo P."/>
            <person name="Yi S.V."/>
            <person name="Heinze J."/>
            <person name="Goodisman M.A."/>
            <person name="Farinelli L."/>
            <person name="Harshman K."/>
            <person name="Hulo N."/>
            <person name="Cerutti L."/>
            <person name="Xenarios I."/>
            <person name="Shoemaker D."/>
            <person name="Keller L."/>
        </authorList>
    </citation>
    <scope>NUCLEOTIDE SEQUENCE [LARGE SCALE GENOMIC DNA]</scope>
</reference>
<dbReference type="PANTHER" id="PTHR47326:SF1">
    <property type="entry name" value="HTH PSQ-TYPE DOMAIN-CONTAINING PROTEIN"/>
    <property type="match status" value="1"/>
</dbReference>
<dbReference type="InterPro" id="IPR036397">
    <property type="entry name" value="RNaseH_sf"/>
</dbReference>
<dbReference type="GO" id="GO:0003676">
    <property type="term" value="F:nucleic acid binding"/>
    <property type="evidence" value="ECO:0007669"/>
    <property type="project" value="InterPro"/>
</dbReference>
<evidence type="ECO:0000313" key="1">
    <source>
        <dbReference type="EMBL" id="EFZ19990.1"/>
    </source>
</evidence>